<dbReference type="GO" id="GO:0005634">
    <property type="term" value="C:nucleus"/>
    <property type="evidence" value="ECO:0007669"/>
    <property type="project" value="UniProtKB-SubCell"/>
</dbReference>
<accession>A0A8H3I6Z5</accession>
<evidence type="ECO:0000313" key="14">
    <source>
        <dbReference type="Proteomes" id="UP000664534"/>
    </source>
</evidence>
<evidence type="ECO:0000256" key="5">
    <source>
        <dbReference type="ARBA" id="ARBA00022771"/>
    </source>
</evidence>
<evidence type="ECO:0000259" key="12">
    <source>
        <dbReference type="Pfam" id="PF13880"/>
    </source>
</evidence>
<proteinExistence type="inferred from homology"/>
<keyword evidence="3" id="KW-0808">Transferase</keyword>
<dbReference type="GO" id="GO:0007064">
    <property type="term" value="P:mitotic sister chromatid cohesion"/>
    <property type="evidence" value="ECO:0007669"/>
    <property type="project" value="TreeGrafter"/>
</dbReference>
<dbReference type="PANTHER" id="PTHR45884:SF2">
    <property type="entry name" value="N-ACETYLTRANSFERASE ECO"/>
    <property type="match status" value="1"/>
</dbReference>
<dbReference type="PANTHER" id="PTHR45884">
    <property type="entry name" value="N-ACETYLTRANSFERASE ECO"/>
    <property type="match status" value="1"/>
</dbReference>
<feature type="compositionally biased region" description="Low complexity" evidence="10">
    <location>
        <begin position="117"/>
        <end position="132"/>
    </location>
</feature>
<dbReference type="GO" id="GO:0008270">
    <property type="term" value="F:zinc ion binding"/>
    <property type="evidence" value="ECO:0007669"/>
    <property type="project" value="UniProtKB-KW"/>
</dbReference>
<evidence type="ECO:0000256" key="6">
    <source>
        <dbReference type="ARBA" id="ARBA00022833"/>
    </source>
</evidence>
<sequence>MAFGVSNSFKRGTTKTYSKQRARLESGYDTERPRKKIRMDVTGTVIEENVNNHLYAEEPAENLLLDEVSAATNAHMATSKRDTSREEPASSVTAPSSPPAAENILFSSDALQDDSELSSAPSSPPRLASPIPVSRKPTFSFLKRKRPAFDEGSASEPLSDITPNARKLPRIAKKPLTQMQIDLGGEVRKTCRTCGMEYIPSVKEDAALHSKFCAMNVGGVDMGKAFVKDDSVKRIGSERARNDEREMVVTVDRKSSIAARNRTRRVLDVVNAELSATDINDEYLWAALNPEQKIIETRRGSSEGGDRRGDRFKAFLYLVHDKCVGFCLAEKISSAFGVVDGSTAGEHGTKVLTTPRSSSISVSTSADIALLGISRIWTSESYRGKGLAADLLECARNNFFYGVEAPKDLVAFSQPTESGGKLAERFFGARTGWHVYRGDD</sequence>
<evidence type="ECO:0000256" key="2">
    <source>
        <dbReference type="ARBA" id="ARBA00005816"/>
    </source>
</evidence>
<evidence type="ECO:0000256" key="4">
    <source>
        <dbReference type="ARBA" id="ARBA00022723"/>
    </source>
</evidence>
<comment type="similarity">
    <text evidence="2">Belongs to the acetyltransferase family. ECO subfamily.</text>
</comment>
<evidence type="ECO:0000313" key="13">
    <source>
        <dbReference type="EMBL" id="CAF9907223.1"/>
    </source>
</evidence>
<comment type="caution">
    <text evidence="13">The sequence shown here is derived from an EMBL/GenBank/DDBJ whole genome shotgun (WGS) entry which is preliminary data.</text>
</comment>
<keyword evidence="7" id="KW-0539">Nucleus</keyword>
<dbReference type="Proteomes" id="UP000664534">
    <property type="component" value="Unassembled WGS sequence"/>
</dbReference>
<comment type="subcellular location">
    <subcellularLocation>
        <location evidence="1">Nucleus</location>
    </subcellularLocation>
</comment>
<keyword evidence="8" id="KW-0131">Cell cycle</keyword>
<dbReference type="GO" id="GO:0000785">
    <property type="term" value="C:chromatin"/>
    <property type="evidence" value="ECO:0007669"/>
    <property type="project" value="TreeGrafter"/>
</dbReference>
<dbReference type="InterPro" id="IPR028009">
    <property type="entry name" value="ESCO_Acetyltransf_dom"/>
</dbReference>
<keyword evidence="5" id="KW-0863">Zinc-finger</keyword>
<feature type="compositionally biased region" description="Basic and acidic residues" evidence="10">
    <location>
        <begin position="22"/>
        <end position="32"/>
    </location>
</feature>
<evidence type="ECO:0000256" key="10">
    <source>
        <dbReference type="SAM" id="MobiDB-lite"/>
    </source>
</evidence>
<dbReference type="Pfam" id="PF13878">
    <property type="entry name" value="zf-C2H2_3"/>
    <property type="match status" value="1"/>
</dbReference>
<evidence type="ECO:0000256" key="7">
    <source>
        <dbReference type="ARBA" id="ARBA00023242"/>
    </source>
</evidence>
<keyword evidence="9" id="KW-0012">Acyltransferase</keyword>
<feature type="domain" description="N-acetyltransferase ESCO zinc-finger" evidence="11">
    <location>
        <begin position="178"/>
        <end position="215"/>
    </location>
</feature>
<dbReference type="GO" id="GO:0061733">
    <property type="term" value="F:protein-lysine-acetyltransferase activity"/>
    <property type="evidence" value="ECO:0007669"/>
    <property type="project" value="TreeGrafter"/>
</dbReference>
<feature type="region of interest" description="Disordered" evidence="10">
    <location>
        <begin position="146"/>
        <end position="166"/>
    </location>
</feature>
<feature type="compositionally biased region" description="Low complexity" evidence="10">
    <location>
        <begin position="89"/>
        <end position="101"/>
    </location>
</feature>
<keyword evidence="4" id="KW-0479">Metal-binding</keyword>
<dbReference type="InterPro" id="IPR016181">
    <property type="entry name" value="Acyl_CoA_acyltransferase"/>
</dbReference>
<evidence type="ECO:0000259" key="11">
    <source>
        <dbReference type="Pfam" id="PF13878"/>
    </source>
</evidence>
<gene>
    <name evidence="13" type="primary">ECO1</name>
    <name evidence="13" type="ORF">IMSHALPRED_005475</name>
</gene>
<feature type="domain" description="N-acetyltransferase ESCO acetyl-transferase" evidence="12">
    <location>
        <begin position="369"/>
        <end position="436"/>
    </location>
</feature>
<keyword evidence="14" id="KW-1185">Reference proteome</keyword>
<keyword evidence="6" id="KW-0862">Zinc</keyword>
<organism evidence="13 14">
    <name type="scientific">Imshaugia aleurites</name>
    <dbReference type="NCBI Taxonomy" id="172621"/>
    <lineage>
        <taxon>Eukaryota</taxon>
        <taxon>Fungi</taxon>
        <taxon>Dikarya</taxon>
        <taxon>Ascomycota</taxon>
        <taxon>Pezizomycotina</taxon>
        <taxon>Lecanoromycetes</taxon>
        <taxon>OSLEUM clade</taxon>
        <taxon>Lecanoromycetidae</taxon>
        <taxon>Lecanorales</taxon>
        <taxon>Lecanorineae</taxon>
        <taxon>Parmeliaceae</taxon>
        <taxon>Imshaugia</taxon>
    </lineage>
</organism>
<evidence type="ECO:0000256" key="8">
    <source>
        <dbReference type="ARBA" id="ARBA00023306"/>
    </source>
</evidence>
<protein>
    <submittedName>
        <fullName evidence="13">N-acetyltransferase O1 (Establishment of cohesion protein 1)</fullName>
    </submittedName>
</protein>
<feature type="compositionally biased region" description="Basic and acidic residues" evidence="10">
    <location>
        <begin position="79"/>
        <end position="88"/>
    </location>
</feature>
<feature type="compositionally biased region" description="Polar residues" evidence="10">
    <location>
        <begin position="1"/>
        <end position="19"/>
    </location>
</feature>
<reference evidence="13" key="1">
    <citation type="submission" date="2021-03" db="EMBL/GenBank/DDBJ databases">
        <authorList>
            <person name="Tagirdzhanova G."/>
        </authorList>
    </citation>
    <scope>NUCLEOTIDE SEQUENCE</scope>
</reference>
<dbReference type="Pfam" id="PF13880">
    <property type="entry name" value="Acetyltransf_13"/>
    <property type="match status" value="1"/>
</dbReference>
<dbReference type="EMBL" id="CAJPDT010000003">
    <property type="protein sequence ID" value="CAF9907223.1"/>
    <property type="molecule type" value="Genomic_DNA"/>
</dbReference>
<feature type="region of interest" description="Disordered" evidence="10">
    <location>
        <begin position="74"/>
        <end position="134"/>
    </location>
</feature>
<name>A0A8H3I6Z5_9LECA</name>
<evidence type="ECO:0000256" key="1">
    <source>
        <dbReference type="ARBA" id="ARBA00004123"/>
    </source>
</evidence>
<dbReference type="AlphaFoldDB" id="A0A8H3I6Z5"/>
<dbReference type="InterPro" id="IPR028005">
    <property type="entry name" value="AcTrfase_ESCO_Znf_dom"/>
</dbReference>
<feature type="region of interest" description="Disordered" evidence="10">
    <location>
        <begin position="1"/>
        <end position="40"/>
    </location>
</feature>
<evidence type="ECO:0000256" key="9">
    <source>
        <dbReference type="ARBA" id="ARBA00023315"/>
    </source>
</evidence>
<dbReference type="OrthoDB" id="428854at2759"/>
<evidence type="ECO:0000256" key="3">
    <source>
        <dbReference type="ARBA" id="ARBA00022679"/>
    </source>
</evidence>
<dbReference type="SUPFAM" id="SSF55729">
    <property type="entry name" value="Acyl-CoA N-acyltransferases (Nat)"/>
    <property type="match status" value="1"/>
</dbReference>